<evidence type="ECO:0000256" key="5">
    <source>
        <dbReference type="SAM" id="Phobius"/>
    </source>
</evidence>
<name>A0AA39FGN1_9HYME</name>
<dbReference type="PANTHER" id="PTHR44755">
    <property type="entry name" value="NATRIURETIC PEPTIDE RECEPTOR 3-RELATED"/>
    <property type="match status" value="1"/>
</dbReference>
<dbReference type="Gene3D" id="3.40.50.2300">
    <property type="match status" value="1"/>
</dbReference>
<dbReference type="GO" id="GO:0017046">
    <property type="term" value="F:peptide hormone binding"/>
    <property type="evidence" value="ECO:0007669"/>
    <property type="project" value="TreeGrafter"/>
</dbReference>
<accession>A0AA39FGN1</accession>
<feature type="non-terminal residue" evidence="7">
    <location>
        <position position="1"/>
    </location>
</feature>
<proteinExistence type="predicted"/>
<feature type="non-terminal residue" evidence="7">
    <location>
        <position position="111"/>
    </location>
</feature>
<dbReference type="InterPro" id="IPR001828">
    <property type="entry name" value="ANF_lig-bd_rcpt"/>
</dbReference>
<dbReference type="AlphaFoldDB" id="A0AA39FGN1"/>
<evidence type="ECO:0000313" key="7">
    <source>
        <dbReference type="EMBL" id="KAK0169188.1"/>
    </source>
</evidence>
<evidence type="ECO:0000256" key="1">
    <source>
        <dbReference type="ARBA" id="ARBA00004370"/>
    </source>
</evidence>
<reference evidence="7" key="2">
    <citation type="submission" date="2023-03" db="EMBL/GenBank/DDBJ databases">
        <authorList>
            <person name="Inwood S.N."/>
            <person name="Skelly J.G."/>
            <person name="Guhlin J."/>
            <person name="Harrop T.W.R."/>
            <person name="Goldson S.G."/>
            <person name="Dearden P.K."/>
        </authorList>
    </citation>
    <scope>NUCLEOTIDE SEQUENCE</scope>
    <source>
        <strain evidence="7">Irish</strain>
        <tissue evidence="7">Whole body</tissue>
    </source>
</reference>
<dbReference type="GO" id="GO:0016020">
    <property type="term" value="C:membrane"/>
    <property type="evidence" value="ECO:0007669"/>
    <property type="project" value="UniProtKB-SubCell"/>
</dbReference>
<dbReference type="InterPro" id="IPR052612">
    <property type="entry name" value="ANP_Clearance_Receptor"/>
</dbReference>
<dbReference type="EMBL" id="JAQQBS010001038">
    <property type="protein sequence ID" value="KAK0169188.1"/>
    <property type="molecule type" value="Genomic_DNA"/>
</dbReference>
<evidence type="ECO:0000259" key="6">
    <source>
        <dbReference type="Pfam" id="PF01094"/>
    </source>
</evidence>
<feature type="domain" description="Receptor ligand binding region" evidence="6">
    <location>
        <begin position="12"/>
        <end position="111"/>
    </location>
</feature>
<dbReference type="GO" id="GO:0007165">
    <property type="term" value="P:signal transduction"/>
    <property type="evidence" value="ECO:0007669"/>
    <property type="project" value="TreeGrafter"/>
</dbReference>
<comment type="subcellular location">
    <subcellularLocation>
        <location evidence="1">Membrane</location>
    </subcellularLocation>
</comment>
<keyword evidence="2 5" id="KW-0812">Transmembrane</keyword>
<protein>
    <recommendedName>
        <fullName evidence="6">Receptor ligand binding region domain-containing protein</fullName>
    </recommendedName>
</protein>
<feature type="transmembrane region" description="Helical" evidence="5">
    <location>
        <begin position="65"/>
        <end position="83"/>
    </location>
</feature>
<comment type="caution">
    <text evidence="7">The sequence shown here is derived from an EMBL/GenBank/DDBJ whole genome shotgun (WGS) entry which is preliminary data.</text>
</comment>
<dbReference type="InterPro" id="IPR028082">
    <property type="entry name" value="Peripla_BP_I"/>
</dbReference>
<dbReference type="GO" id="GO:0038023">
    <property type="term" value="F:signaling receptor activity"/>
    <property type="evidence" value="ECO:0007669"/>
    <property type="project" value="TreeGrafter"/>
</dbReference>
<evidence type="ECO:0000313" key="8">
    <source>
        <dbReference type="Proteomes" id="UP001168990"/>
    </source>
</evidence>
<dbReference type="SUPFAM" id="SSF53822">
    <property type="entry name" value="Periplasmic binding protein-like I"/>
    <property type="match status" value="1"/>
</dbReference>
<gene>
    <name evidence="7" type="ORF">PV328_012362</name>
</gene>
<keyword evidence="8" id="KW-1185">Reference proteome</keyword>
<keyword evidence="3 5" id="KW-1133">Transmembrane helix</keyword>
<organism evidence="7 8">
    <name type="scientific">Microctonus aethiopoides</name>
    <dbReference type="NCBI Taxonomy" id="144406"/>
    <lineage>
        <taxon>Eukaryota</taxon>
        <taxon>Metazoa</taxon>
        <taxon>Ecdysozoa</taxon>
        <taxon>Arthropoda</taxon>
        <taxon>Hexapoda</taxon>
        <taxon>Insecta</taxon>
        <taxon>Pterygota</taxon>
        <taxon>Neoptera</taxon>
        <taxon>Endopterygota</taxon>
        <taxon>Hymenoptera</taxon>
        <taxon>Apocrita</taxon>
        <taxon>Ichneumonoidea</taxon>
        <taxon>Braconidae</taxon>
        <taxon>Euphorinae</taxon>
        <taxon>Microctonus</taxon>
    </lineage>
</organism>
<evidence type="ECO:0000256" key="2">
    <source>
        <dbReference type="ARBA" id="ARBA00022692"/>
    </source>
</evidence>
<evidence type="ECO:0000256" key="3">
    <source>
        <dbReference type="ARBA" id="ARBA00022989"/>
    </source>
</evidence>
<sequence>DNNSKEPWRMESDTDERNEKARKAYQSLLTVTARTPDNEEYLNFSREVKSLAQSKYNFTFGNNSLSTFVAAFYDAVFLYALALKESLPDKPGEVSLDGGNLTRRMWGKSFK</sequence>
<evidence type="ECO:0000256" key="4">
    <source>
        <dbReference type="ARBA" id="ARBA00023136"/>
    </source>
</evidence>
<reference evidence="7" key="1">
    <citation type="journal article" date="2023" name="bioRxiv">
        <title>Scaffold-level genome assemblies of two parasitoid biocontrol wasps reveal the parthenogenesis mechanism and an associated novel virus.</title>
        <authorList>
            <person name="Inwood S."/>
            <person name="Skelly J."/>
            <person name="Guhlin J."/>
            <person name="Harrop T."/>
            <person name="Goldson S."/>
            <person name="Dearden P."/>
        </authorList>
    </citation>
    <scope>NUCLEOTIDE SEQUENCE</scope>
    <source>
        <strain evidence="7">Irish</strain>
        <tissue evidence="7">Whole body</tissue>
    </source>
</reference>
<keyword evidence="4 5" id="KW-0472">Membrane</keyword>
<dbReference type="Pfam" id="PF01094">
    <property type="entry name" value="ANF_receptor"/>
    <property type="match status" value="1"/>
</dbReference>
<dbReference type="PANTHER" id="PTHR44755:SF8">
    <property type="entry name" value="RECEPTOR LIGAND BINDING REGION DOMAIN-CONTAINING PROTEIN"/>
    <property type="match status" value="1"/>
</dbReference>
<dbReference type="Proteomes" id="UP001168990">
    <property type="component" value="Unassembled WGS sequence"/>
</dbReference>